<feature type="domain" description="Cysteine-rich" evidence="2">
    <location>
        <begin position="4"/>
        <end position="85"/>
    </location>
</feature>
<sequence>MKFAYWPGCSVPRQGTPELRITAAAVCDKLGIELEDLSLAPCTGSGILQARDLVYADTLNASTFAMAEDMGLSLMTICSTCQGVFSQARKRLKDKPDYLAQINETLAEQGMKYSGNLEVKHLLWVLVEDYGLAEVKKAVARSLTGLRVAPFYGCYLLRPSVALGFDEHPERRTCLESLIEALGAEAVDFRGKT</sequence>
<evidence type="ECO:0000313" key="3">
    <source>
        <dbReference type="EMBL" id="GAG20605.1"/>
    </source>
</evidence>
<dbReference type="GO" id="GO:0016491">
    <property type="term" value="F:oxidoreductase activity"/>
    <property type="evidence" value="ECO:0007669"/>
    <property type="project" value="UniProtKB-KW"/>
</dbReference>
<dbReference type="PANTHER" id="PTHR42947:SF1">
    <property type="entry name" value="COB--COM HETERODISULFIDE REDUCTASE SUBUNIT B 1"/>
    <property type="match status" value="1"/>
</dbReference>
<dbReference type="Pfam" id="PF02754">
    <property type="entry name" value="CCG"/>
    <property type="match status" value="1"/>
</dbReference>
<dbReference type="EMBL" id="BARS01030334">
    <property type="protein sequence ID" value="GAG20605.1"/>
    <property type="molecule type" value="Genomic_DNA"/>
</dbReference>
<dbReference type="PANTHER" id="PTHR42947">
    <property type="entry name" value="COB--COM HETERODISULFIDE REDUCTASE SUBUNIT B 1"/>
    <property type="match status" value="1"/>
</dbReference>
<organism evidence="3">
    <name type="scientific">marine sediment metagenome</name>
    <dbReference type="NCBI Taxonomy" id="412755"/>
    <lineage>
        <taxon>unclassified sequences</taxon>
        <taxon>metagenomes</taxon>
        <taxon>ecological metagenomes</taxon>
    </lineage>
</organism>
<keyword evidence="1" id="KW-0560">Oxidoreductase</keyword>
<accession>X0VQW3</accession>
<dbReference type="Gene3D" id="1.20.1050.140">
    <property type="match status" value="1"/>
</dbReference>
<proteinExistence type="predicted"/>
<dbReference type="InterPro" id="IPR051278">
    <property type="entry name" value="HdrB/HdrD_reductase"/>
</dbReference>
<comment type="caution">
    <text evidence="3">The sequence shown here is derived from an EMBL/GenBank/DDBJ whole genome shotgun (WGS) entry which is preliminary data.</text>
</comment>
<protein>
    <recommendedName>
        <fullName evidence="2">Cysteine-rich domain-containing protein</fullName>
    </recommendedName>
</protein>
<feature type="non-terminal residue" evidence="3">
    <location>
        <position position="193"/>
    </location>
</feature>
<evidence type="ECO:0000259" key="2">
    <source>
        <dbReference type="Pfam" id="PF02754"/>
    </source>
</evidence>
<dbReference type="AlphaFoldDB" id="X0VQW3"/>
<gene>
    <name evidence="3" type="ORF">S01H1_47316</name>
</gene>
<name>X0VQW3_9ZZZZ</name>
<reference evidence="3" key="1">
    <citation type="journal article" date="2014" name="Front. Microbiol.">
        <title>High frequency of phylogenetically diverse reductive dehalogenase-homologous genes in deep subseafloor sedimentary metagenomes.</title>
        <authorList>
            <person name="Kawai M."/>
            <person name="Futagami T."/>
            <person name="Toyoda A."/>
            <person name="Takaki Y."/>
            <person name="Nishi S."/>
            <person name="Hori S."/>
            <person name="Arai W."/>
            <person name="Tsubouchi T."/>
            <person name="Morono Y."/>
            <person name="Uchiyama I."/>
            <person name="Ito T."/>
            <person name="Fujiyama A."/>
            <person name="Inagaki F."/>
            <person name="Takami H."/>
        </authorList>
    </citation>
    <scope>NUCLEOTIDE SEQUENCE</scope>
    <source>
        <strain evidence="3">Expedition CK06-06</strain>
    </source>
</reference>
<evidence type="ECO:0000256" key="1">
    <source>
        <dbReference type="ARBA" id="ARBA00023002"/>
    </source>
</evidence>
<dbReference type="InterPro" id="IPR004017">
    <property type="entry name" value="Cys_rich_dom"/>
</dbReference>